<dbReference type="Proteomes" id="UP000291404">
    <property type="component" value="Unassembled WGS sequence"/>
</dbReference>
<gene>
    <name evidence="1" type="ORF">CWI36_0293p0010</name>
</gene>
<name>A0A4Q9LGZ7_9MICR</name>
<dbReference type="AlphaFoldDB" id="A0A4Q9LGZ7"/>
<accession>A0A4Q9LGZ7</accession>
<protein>
    <submittedName>
        <fullName evidence="1">Uncharacterized protein</fullName>
    </submittedName>
</protein>
<reference evidence="1 2" key="1">
    <citation type="submission" date="2017-12" db="EMBL/GenBank/DDBJ databases">
        <authorList>
            <person name="Pombert J.-F."/>
            <person name="Haag K.L."/>
            <person name="Ebert D."/>
        </authorList>
    </citation>
    <scope>NUCLEOTIDE SEQUENCE [LARGE SCALE GENOMIC DNA]</scope>
    <source>
        <strain evidence="1">BE-OM-2</strain>
    </source>
</reference>
<sequence length="127" mass="14811">MRAAIEIQIYKVIFLSKSKILTTFSDIEDNWKSKSQGHSLIDFRTGYIENLLIFESIFGEILVHGRKYIIKSGNVYERNNDHIEEKETATSEATHAKTPNSRMSQNNLMRLVNIGSQRRKYNFKKIL</sequence>
<proteinExistence type="predicted"/>
<organism evidence="1 2">
    <name type="scientific">Hamiltosporidium magnivora</name>
    <dbReference type="NCBI Taxonomy" id="148818"/>
    <lineage>
        <taxon>Eukaryota</taxon>
        <taxon>Fungi</taxon>
        <taxon>Fungi incertae sedis</taxon>
        <taxon>Microsporidia</taxon>
        <taxon>Dubosqiidae</taxon>
        <taxon>Hamiltosporidium</taxon>
    </lineage>
</organism>
<dbReference type="VEuPathDB" id="MicrosporidiaDB:CWI39_0137p0010"/>
<dbReference type="VEuPathDB" id="MicrosporidiaDB:CWI36_0293p0010"/>
<evidence type="ECO:0000313" key="1">
    <source>
        <dbReference type="EMBL" id="TBU07314.1"/>
    </source>
</evidence>
<dbReference type="EMBL" id="PITI01000293">
    <property type="protein sequence ID" value="TBU07314.1"/>
    <property type="molecule type" value="Genomic_DNA"/>
</dbReference>
<evidence type="ECO:0000313" key="2">
    <source>
        <dbReference type="Proteomes" id="UP000291404"/>
    </source>
</evidence>
<comment type="caution">
    <text evidence="1">The sequence shown here is derived from an EMBL/GenBank/DDBJ whole genome shotgun (WGS) entry which is preliminary data.</text>
</comment>
<keyword evidence="2" id="KW-1185">Reference proteome</keyword>